<dbReference type="EMBL" id="QWDD01000001">
    <property type="protein sequence ID" value="RNJ49355.1"/>
    <property type="molecule type" value="Genomic_DNA"/>
</dbReference>
<reference evidence="1 2" key="1">
    <citation type="submission" date="2018-08" db="EMBL/GenBank/DDBJ databases">
        <title>Genome sequence of Methylocystis hirsuta CSC1, a methanotroph able to accumulate PHAs.</title>
        <authorList>
            <person name="Bordel S."/>
            <person name="Rodriguez E."/>
            <person name="Gancedo J."/>
            <person name="Munoz R."/>
        </authorList>
    </citation>
    <scope>NUCLEOTIDE SEQUENCE [LARGE SCALE GENOMIC DNA]</scope>
    <source>
        <strain evidence="1 2">CSC1</strain>
    </source>
</reference>
<organism evidence="1 2">
    <name type="scientific">Methylocystis hirsuta</name>
    <dbReference type="NCBI Taxonomy" id="369798"/>
    <lineage>
        <taxon>Bacteria</taxon>
        <taxon>Pseudomonadati</taxon>
        <taxon>Pseudomonadota</taxon>
        <taxon>Alphaproteobacteria</taxon>
        <taxon>Hyphomicrobiales</taxon>
        <taxon>Methylocystaceae</taxon>
        <taxon>Methylocystis</taxon>
    </lineage>
</organism>
<sequence length="74" mass="7876">MSADIVDDEGHEPSFVDPVAERIQAVATLIVAADKVTDPALKKAALDFIDVVKRTIKTRSQAELSVIQGGKNDG</sequence>
<proteinExistence type="predicted"/>
<comment type="caution">
    <text evidence="1">The sequence shown here is derived from an EMBL/GenBank/DDBJ whole genome shotgun (WGS) entry which is preliminary data.</text>
</comment>
<keyword evidence="2" id="KW-1185">Reference proteome</keyword>
<gene>
    <name evidence="1" type="ORF">D1O30_06845</name>
</gene>
<dbReference type="Proteomes" id="UP000268623">
    <property type="component" value="Unassembled WGS sequence"/>
</dbReference>
<dbReference type="RefSeq" id="WP_123175321.1">
    <property type="nucleotide sequence ID" value="NZ_QWDD01000001.1"/>
</dbReference>
<evidence type="ECO:0000313" key="1">
    <source>
        <dbReference type="EMBL" id="RNJ49355.1"/>
    </source>
</evidence>
<protein>
    <submittedName>
        <fullName evidence="1">Uncharacterized protein</fullName>
    </submittedName>
</protein>
<evidence type="ECO:0000313" key="2">
    <source>
        <dbReference type="Proteomes" id="UP000268623"/>
    </source>
</evidence>
<accession>A0A3M9XNF0</accession>
<dbReference type="AlphaFoldDB" id="A0A3M9XNF0"/>
<name>A0A3M9XNF0_9HYPH</name>